<feature type="coiled-coil region" evidence="1">
    <location>
        <begin position="6"/>
        <end position="33"/>
    </location>
</feature>
<protein>
    <submittedName>
        <fullName evidence="2">Uncharacterized protein</fullName>
    </submittedName>
</protein>
<evidence type="ECO:0000313" key="2">
    <source>
        <dbReference type="EMBL" id="KKQ27038.1"/>
    </source>
</evidence>
<comment type="caution">
    <text evidence="2">The sequence shown here is derived from an EMBL/GenBank/DDBJ whole genome shotgun (WGS) entry which is preliminary data.</text>
</comment>
<accession>A0A0G0G7D8</accession>
<organism evidence="2 3">
    <name type="scientific">Candidatus Magasanikbacteria bacterium GW2011_GWC2_37_14</name>
    <dbReference type="NCBI Taxonomy" id="1619046"/>
    <lineage>
        <taxon>Bacteria</taxon>
        <taxon>Candidatus Magasanikiibacteriota</taxon>
    </lineage>
</organism>
<reference evidence="2 3" key="1">
    <citation type="journal article" date="2015" name="Nature">
        <title>rRNA introns, odd ribosomes, and small enigmatic genomes across a large radiation of phyla.</title>
        <authorList>
            <person name="Brown C.T."/>
            <person name="Hug L.A."/>
            <person name="Thomas B.C."/>
            <person name="Sharon I."/>
            <person name="Castelle C.J."/>
            <person name="Singh A."/>
            <person name="Wilkins M.J."/>
            <person name="Williams K.H."/>
            <person name="Banfield J.F."/>
        </authorList>
    </citation>
    <scope>NUCLEOTIDE SEQUENCE [LARGE SCALE GENOMIC DNA]</scope>
</reference>
<dbReference type="AlphaFoldDB" id="A0A0G0G7D8"/>
<keyword evidence="1" id="KW-0175">Coiled coil</keyword>
<proteinExistence type="predicted"/>
<dbReference type="EMBL" id="LBSX01000016">
    <property type="protein sequence ID" value="KKQ27038.1"/>
    <property type="molecule type" value="Genomic_DNA"/>
</dbReference>
<evidence type="ECO:0000256" key="1">
    <source>
        <dbReference type="SAM" id="Coils"/>
    </source>
</evidence>
<dbReference type="STRING" id="1619046.US42_C0016G0023"/>
<sequence length="70" mass="8260">MPLPSADEIKSDQQKAQEKLKRLKTSYEQFLGEWGEIAKEEEELIKQLRTYVDTSKIHNLLHTINNFKDN</sequence>
<gene>
    <name evidence="2" type="ORF">US42_C0016G0023</name>
</gene>
<dbReference type="Proteomes" id="UP000034849">
    <property type="component" value="Unassembled WGS sequence"/>
</dbReference>
<evidence type="ECO:0000313" key="3">
    <source>
        <dbReference type="Proteomes" id="UP000034849"/>
    </source>
</evidence>
<name>A0A0G0G7D8_9BACT</name>